<protein>
    <recommendedName>
        <fullName evidence="5">C2H2-type domain-containing protein</fullName>
    </recommendedName>
</protein>
<dbReference type="AlphaFoldDB" id="A0A8H7QG85"/>
<feature type="domain" description="C2H2-type" evidence="5">
    <location>
        <begin position="7"/>
        <end position="30"/>
    </location>
</feature>
<dbReference type="SMART" id="SM00355">
    <property type="entry name" value="ZnF_C2H2"/>
    <property type="match status" value="1"/>
</dbReference>
<dbReference type="InterPro" id="IPR013087">
    <property type="entry name" value="Znf_C2H2_type"/>
</dbReference>
<dbReference type="OrthoDB" id="2289822at2759"/>
<name>A0A8H7QG85_9FUNG</name>
<sequence length="860" mass="98314">MKLSIPITCDQCNRKFDTRVNLRNHKRIHAVHIEPSVAVQNEEIIMVDNVETARVSPSANASQSNFFDPNEQRTFKASCNFSPGDEGHVYDEASIQEHAFTTSQLMSIELYDIVTSFQVSSECHRQIVRLMNTVIRDHEKLAEEYNPHILHAGPVSTLLKEKTSIKAHEYDICKNVCQLFDITKDEKVCSVCKENRYESEVPGSALIPYQTMKMMSVGDQLSKLLSHEETRQKLRYRHDRKENPGIISDYFDGEDYKALKAANLFQSPEDIALVLFVDGFVNQKKSKQEMTIVHVLILNFDPSISYTDQYMFQLAIIPGKPKDLDSFLLPIVDEIKSLGEHGLIIERWNGEKVKAKVHLVMATGDIPQVTKYMHHGGHMATYGCRICLVEGQKRECTGYGMYFQKRGASLRTVDHFVNGDEEHHIKNANLFSALPSFCGSSYYGLDEMHLLGQGIGRFIFDVIVKVNQSNDTSYYSKKNGNFNKDTYTFKVSKKQLELVGDCITKSRANIPVSFQGSWDNLLSKIDGARAIDFLDFLLYVVPTLLVPLFEKTSVRKALLMLSRGCAIALQWELTDSLIQEMESCFESWYVFLDQEILKKNISNSIYKPNNHYLSHISYIVRKAGCMRSYSARSMERTIGKYSKLIKSKVHAGKNAGNIVERLSIRGYINFALDTVSLLDTITATKTSLDDFIELPLVAIHNQNHQLWSPFNLISQDMVESVPIDTFLRELKIYYSRSTTSPLSYITINNMNFKIAARALLYSHVISSKMYRRIRSEHRRGNHFILFNASYKSKTCWYIGAVLFYFEHNNTSDPQNAQFLVFVEVMKEHYAAEYDNTIPMIKMNSHGATTRHAVISLNDVQ</sequence>
<organism evidence="6 7">
    <name type="scientific">Mucor saturninus</name>
    <dbReference type="NCBI Taxonomy" id="64648"/>
    <lineage>
        <taxon>Eukaryota</taxon>
        <taxon>Fungi</taxon>
        <taxon>Fungi incertae sedis</taxon>
        <taxon>Mucoromycota</taxon>
        <taxon>Mucoromycotina</taxon>
        <taxon>Mucoromycetes</taxon>
        <taxon>Mucorales</taxon>
        <taxon>Mucorineae</taxon>
        <taxon>Mucoraceae</taxon>
        <taxon>Mucor</taxon>
    </lineage>
</organism>
<evidence type="ECO:0000259" key="5">
    <source>
        <dbReference type="PROSITE" id="PS50157"/>
    </source>
</evidence>
<feature type="non-terminal residue" evidence="6">
    <location>
        <position position="860"/>
    </location>
</feature>
<dbReference type="Gene3D" id="3.30.160.60">
    <property type="entry name" value="Classic Zinc Finger"/>
    <property type="match status" value="1"/>
</dbReference>
<dbReference type="PROSITE" id="PS50157">
    <property type="entry name" value="ZINC_FINGER_C2H2_2"/>
    <property type="match status" value="1"/>
</dbReference>
<reference evidence="6" key="1">
    <citation type="submission" date="2020-12" db="EMBL/GenBank/DDBJ databases">
        <title>Metabolic potential, ecology and presence of endohyphal bacteria is reflected in genomic diversity of Mucoromycotina.</title>
        <authorList>
            <person name="Muszewska A."/>
            <person name="Okrasinska A."/>
            <person name="Steczkiewicz K."/>
            <person name="Drgas O."/>
            <person name="Orlowska M."/>
            <person name="Perlinska-Lenart U."/>
            <person name="Aleksandrzak-Piekarczyk T."/>
            <person name="Szatraj K."/>
            <person name="Zielenkiewicz U."/>
            <person name="Pilsyk S."/>
            <person name="Malc E."/>
            <person name="Mieczkowski P."/>
            <person name="Kruszewska J.S."/>
            <person name="Biernat P."/>
            <person name="Pawlowska J."/>
        </authorList>
    </citation>
    <scope>NUCLEOTIDE SEQUENCE</scope>
    <source>
        <strain evidence="6">WA0000017839</strain>
    </source>
</reference>
<dbReference type="InterPro" id="IPR004242">
    <property type="entry name" value="Transposase_21"/>
</dbReference>
<dbReference type="Pfam" id="PF02992">
    <property type="entry name" value="Transposase_21"/>
    <property type="match status" value="1"/>
</dbReference>
<keyword evidence="7" id="KW-1185">Reference proteome</keyword>
<evidence type="ECO:0000256" key="4">
    <source>
        <dbReference type="PROSITE-ProRule" id="PRU00042"/>
    </source>
</evidence>
<dbReference type="Proteomes" id="UP000603453">
    <property type="component" value="Unassembled WGS sequence"/>
</dbReference>
<gene>
    <name evidence="6" type="ORF">INT47_003617</name>
</gene>
<keyword evidence="1" id="KW-0479">Metal-binding</keyword>
<evidence type="ECO:0000313" key="6">
    <source>
        <dbReference type="EMBL" id="KAG2191530.1"/>
    </source>
</evidence>
<comment type="caution">
    <text evidence="6">The sequence shown here is derived from an EMBL/GenBank/DDBJ whole genome shotgun (WGS) entry which is preliminary data.</text>
</comment>
<dbReference type="FunFam" id="3.30.160.60:FF:000446">
    <property type="entry name" value="Zinc finger protein"/>
    <property type="match status" value="1"/>
</dbReference>
<evidence type="ECO:0000256" key="3">
    <source>
        <dbReference type="ARBA" id="ARBA00022833"/>
    </source>
</evidence>
<proteinExistence type="predicted"/>
<keyword evidence="3" id="KW-0862">Zinc</keyword>
<keyword evidence="2 4" id="KW-0863">Zinc-finger</keyword>
<dbReference type="GO" id="GO:0008270">
    <property type="term" value="F:zinc ion binding"/>
    <property type="evidence" value="ECO:0007669"/>
    <property type="project" value="UniProtKB-KW"/>
</dbReference>
<accession>A0A8H7QG85</accession>
<dbReference type="EMBL" id="JAEPRD010000392">
    <property type="protein sequence ID" value="KAG2191530.1"/>
    <property type="molecule type" value="Genomic_DNA"/>
</dbReference>
<dbReference type="PROSITE" id="PS00028">
    <property type="entry name" value="ZINC_FINGER_C2H2_1"/>
    <property type="match status" value="1"/>
</dbReference>
<evidence type="ECO:0000313" key="7">
    <source>
        <dbReference type="Proteomes" id="UP000603453"/>
    </source>
</evidence>
<evidence type="ECO:0000256" key="2">
    <source>
        <dbReference type="ARBA" id="ARBA00022771"/>
    </source>
</evidence>
<evidence type="ECO:0000256" key="1">
    <source>
        <dbReference type="ARBA" id="ARBA00022723"/>
    </source>
</evidence>